<evidence type="ECO:0000256" key="1">
    <source>
        <dbReference type="SAM" id="MobiDB-lite"/>
    </source>
</evidence>
<organism evidence="2 3">
    <name type="scientific">Cynara cardunculus var. scolymus</name>
    <name type="common">Globe artichoke</name>
    <name type="synonym">Cynara scolymus</name>
    <dbReference type="NCBI Taxonomy" id="59895"/>
    <lineage>
        <taxon>Eukaryota</taxon>
        <taxon>Viridiplantae</taxon>
        <taxon>Streptophyta</taxon>
        <taxon>Embryophyta</taxon>
        <taxon>Tracheophyta</taxon>
        <taxon>Spermatophyta</taxon>
        <taxon>Magnoliopsida</taxon>
        <taxon>eudicotyledons</taxon>
        <taxon>Gunneridae</taxon>
        <taxon>Pentapetalae</taxon>
        <taxon>asterids</taxon>
        <taxon>campanulids</taxon>
        <taxon>Asterales</taxon>
        <taxon>Asteraceae</taxon>
        <taxon>Carduoideae</taxon>
        <taxon>Cardueae</taxon>
        <taxon>Carduinae</taxon>
        <taxon>Cynara</taxon>
    </lineage>
</organism>
<dbReference type="Proteomes" id="UP000243975">
    <property type="component" value="Unassembled WGS sequence"/>
</dbReference>
<keyword evidence="3" id="KW-1185">Reference proteome</keyword>
<proteinExistence type="predicted"/>
<feature type="non-terminal residue" evidence="2">
    <location>
        <position position="1"/>
    </location>
</feature>
<dbReference type="Gramene" id="KVH87406">
    <property type="protein sequence ID" value="KVH87406"/>
    <property type="gene ID" value="Ccrd_025363"/>
</dbReference>
<protein>
    <submittedName>
        <fullName evidence="2">Uncharacterized protein</fullName>
    </submittedName>
</protein>
<evidence type="ECO:0000313" key="3">
    <source>
        <dbReference type="Proteomes" id="UP000243975"/>
    </source>
</evidence>
<sequence>EKQASRLAPSFHYCASRPGRARERGKGEAGLKE</sequence>
<dbReference type="EMBL" id="LEKV01006263">
    <property type="protein sequence ID" value="KVH87406.1"/>
    <property type="molecule type" value="Genomic_DNA"/>
</dbReference>
<reference evidence="2 3" key="1">
    <citation type="journal article" date="2016" name="Sci. Rep.">
        <title>The genome sequence of the outbreeding globe artichoke constructed de novo incorporating a phase-aware low-pass sequencing strategy of F1 progeny.</title>
        <authorList>
            <person name="Scaglione D."/>
            <person name="Reyes-Chin-Wo S."/>
            <person name="Acquadro A."/>
            <person name="Froenicke L."/>
            <person name="Portis E."/>
            <person name="Beitel C."/>
            <person name="Tirone M."/>
            <person name="Mauro R."/>
            <person name="Lo Monaco A."/>
            <person name="Mauromicale G."/>
            <person name="Faccioli P."/>
            <person name="Cattivelli L."/>
            <person name="Rieseberg L."/>
            <person name="Michelmore R."/>
            <person name="Lanteri S."/>
        </authorList>
    </citation>
    <scope>NUCLEOTIDE SEQUENCE [LARGE SCALE GENOMIC DNA]</scope>
    <source>
        <strain evidence="2">2C</strain>
    </source>
</reference>
<feature type="compositionally biased region" description="Basic and acidic residues" evidence="1">
    <location>
        <begin position="20"/>
        <end position="33"/>
    </location>
</feature>
<gene>
    <name evidence="2" type="ORF">Ccrd_025363</name>
</gene>
<feature type="region of interest" description="Disordered" evidence="1">
    <location>
        <begin position="1"/>
        <end position="33"/>
    </location>
</feature>
<comment type="caution">
    <text evidence="2">The sequence shown here is derived from an EMBL/GenBank/DDBJ whole genome shotgun (WGS) entry which is preliminary data.</text>
</comment>
<dbReference type="AlphaFoldDB" id="A0A103XB09"/>
<evidence type="ECO:0000313" key="2">
    <source>
        <dbReference type="EMBL" id="KVH87406.1"/>
    </source>
</evidence>
<name>A0A103XB09_CYNCS</name>
<accession>A0A103XB09</accession>